<protein>
    <submittedName>
        <fullName evidence="1">Uncharacterized protein</fullName>
    </submittedName>
</protein>
<dbReference type="AlphaFoldDB" id="A0AA88PAL6"/>
<sequence>MQTVGYECQSAHVNRYSLGPKEVLLDHPVHVCLHNPSIESNLSVPPRLPFFVSHLYLFFLIMSALRQHGGLSGGWCQGGRTAAYSSSRPKPGEIINQKKSRTLTLSYIAALSPAV</sequence>
<comment type="caution">
    <text evidence="1">The sequence shown here is derived from an EMBL/GenBank/DDBJ whole genome shotgun (WGS) entry which is preliminary data.</text>
</comment>
<organism evidence="1 2">
    <name type="scientific">Cirrhinus molitorella</name>
    <name type="common">mud carp</name>
    <dbReference type="NCBI Taxonomy" id="172907"/>
    <lineage>
        <taxon>Eukaryota</taxon>
        <taxon>Metazoa</taxon>
        <taxon>Chordata</taxon>
        <taxon>Craniata</taxon>
        <taxon>Vertebrata</taxon>
        <taxon>Euteleostomi</taxon>
        <taxon>Actinopterygii</taxon>
        <taxon>Neopterygii</taxon>
        <taxon>Teleostei</taxon>
        <taxon>Ostariophysi</taxon>
        <taxon>Cypriniformes</taxon>
        <taxon>Cyprinidae</taxon>
        <taxon>Labeoninae</taxon>
        <taxon>Labeonini</taxon>
        <taxon>Cirrhinus</taxon>
    </lineage>
</organism>
<keyword evidence="2" id="KW-1185">Reference proteome</keyword>
<dbReference type="Proteomes" id="UP001187343">
    <property type="component" value="Unassembled WGS sequence"/>
</dbReference>
<dbReference type="EMBL" id="JAUYZG010000020">
    <property type="protein sequence ID" value="KAK2876495.1"/>
    <property type="molecule type" value="Genomic_DNA"/>
</dbReference>
<evidence type="ECO:0000313" key="1">
    <source>
        <dbReference type="EMBL" id="KAK2876495.1"/>
    </source>
</evidence>
<accession>A0AA88PAL6</accession>
<evidence type="ECO:0000313" key="2">
    <source>
        <dbReference type="Proteomes" id="UP001187343"/>
    </source>
</evidence>
<name>A0AA88PAL6_9TELE</name>
<reference evidence="1" key="1">
    <citation type="submission" date="2023-08" db="EMBL/GenBank/DDBJ databases">
        <title>Chromosome-level Genome Assembly of mud carp (Cirrhinus molitorella).</title>
        <authorList>
            <person name="Liu H."/>
        </authorList>
    </citation>
    <scope>NUCLEOTIDE SEQUENCE</scope>
    <source>
        <strain evidence="1">Prfri</strain>
        <tissue evidence="1">Muscle</tissue>
    </source>
</reference>
<proteinExistence type="predicted"/>
<gene>
    <name evidence="1" type="ORF">Q8A67_020591</name>
</gene>